<organism evidence="2 3">
    <name type="scientific">Megaselia scalaris</name>
    <name type="common">Humpbacked fly</name>
    <name type="synonym">Phora scalaris</name>
    <dbReference type="NCBI Taxonomy" id="36166"/>
    <lineage>
        <taxon>Eukaryota</taxon>
        <taxon>Metazoa</taxon>
        <taxon>Ecdysozoa</taxon>
        <taxon>Arthropoda</taxon>
        <taxon>Hexapoda</taxon>
        <taxon>Insecta</taxon>
        <taxon>Pterygota</taxon>
        <taxon>Neoptera</taxon>
        <taxon>Endopterygota</taxon>
        <taxon>Diptera</taxon>
        <taxon>Brachycera</taxon>
        <taxon>Muscomorpha</taxon>
        <taxon>Platypezoidea</taxon>
        <taxon>Phoridae</taxon>
        <taxon>Megaseliini</taxon>
        <taxon>Megaselia</taxon>
    </lineage>
</organism>
<dbReference type="EMBL" id="CAQQ02199739">
    <property type="status" value="NOT_ANNOTATED_CDS"/>
    <property type="molecule type" value="Genomic_DNA"/>
</dbReference>
<accession>T1GUR6</accession>
<reference evidence="3" key="1">
    <citation type="submission" date="2013-02" db="EMBL/GenBank/DDBJ databases">
        <authorList>
            <person name="Hughes D."/>
        </authorList>
    </citation>
    <scope>NUCLEOTIDE SEQUENCE</scope>
    <source>
        <strain>Durham</strain>
        <strain evidence="3">NC isolate 2 -- Noor lab</strain>
    </source>
</reference>
<dbReference type="PANTHER" id="PTHR23161">
    <property type="entry name" value="PROTEIN CIP2A"/>
    <property type="match status" value="1"/>
</dbReference>
<dbReference type="HOGENOM" id="CLU_511521_0_0_1"/>
<reference evidence="2" key="2">
    <citation type="submission" date="2015-06" db="UniProtKB">
        <authorList>
            <consortium name="EnsemblMetazoa"/>
        </authorList>
    </citation>
    <scope>IDENTIFICATION</scope>
</reference>
<proteinExistence type="predicted"/>
<dbReference type="SUPFAM" id="SSF57997">
    <property type="entry name" value="Tropomyosin"/>
    <property type="match status" value="1"/>
</dbReference>
<dbReference type="InterPro" id="IPR042510">
    <property type="entry name" value="CIP2A"/>
</dbReference>
<dbReference type="PANTHER" id="PTHR23161:SF2">
    <property type="entry name" value="PROTEIN CIP2A"/>
    <property type="match status" value="1"/>
</dbReference>
<evidence type="ECO:0000313" key="2">
    <source>
        <dbReference type="EnsemblMetazoa" id="MESCA007485-PA"/>
    </source>
</evidence>
<evidence type="ECO:0000256" key="1">
    <source>
        <dbReference type="SAM" id="Coils"/>
    </source>
</evidence>
<dbReference type="EnsemblMetazoa" id="MESCA007485-RA">
    <property type="protein sequence ID" value="MESCA007485-PA"/>
    <property type="gene ID" value="MESCA007485"/>
</dbReference>
<feature type="coiled-coil region" evidence="1">
    <location>
        <begin position="274"/>
        <end position="522"/>
    </location>
</feature>
<dbReference type="Proteomes" id="UP000015102">
    <property type="component" value="Unassembled WGS sequence"/>
</dbReference>
<protein>
    <submittedName>
        <fullName evidence="2">Uncharacterized protein</fullName>
    </submittedName>
</protein>
<keyword evidence="1" id="KW-0175">Coiled coil</keyword>
<dbReference type="STRING" id="36166.T1GUR6"/>
<sequence length="533" mass="61291">MEILAPLPFSAMDSGSCLIVPSILFYLQELLATMRLTVGPHDRLLVVSQENEYPKQYSVLPYKICCLHGLNNQLYDFLENWLDSEIAGTSVLQLMVSLIENDEKNQLVNRVSRDSMIIDQIIGISENNTNASDFTTASMRLILVLLKKSKTEKVILTKVTESFFDKIMGPVIGSKSDVTNSYNFTKEEVSQCIFCLLVLVEFSQIAKQAYFEKVCNILQMKSTQFVLAKGMFSEDKMICEAVFEISKFEYFPKEEVSKWPNLNELMKSNQLPISKEIEDRLDALLKLIEQANQNSEINSLATSQLIEVYTNKINLLKNCEKASEKKLESANEEIIHLSQQVALQKAELESVHSMNYRLHLNQERLQTECRDLGEQKTNLKSNITNLMKKLSEQGESIKINEKRLEVKSSELIVLSEKYNDLTKRYDDKTEELDRLKSTSKEYASRIDKLKKTIDVLESDIKDKKKSISEKEKEIAKYSKSLDDLKESLAKSENMVKLMETQIAEKNECIRGYENELSETEEMRKTILSLWKVK</sequence>
<keyword evidence="3" id="KW-1185">Reference proteome</keyword>
<name>T1GUR6_MEGSC</name>
<dbReference type="AlphaFoldDB" id="T1GUR6"/>
<dbReference type="Gene3D" id="1.20.5.170">
    <property type="match status" value="1"/>
</dbReference>
<evidence type="ECO:0000313" key="3">
    <source>
        <dbReference type="Proteomes" id="UP000015102"/>
    </source>
</evidence>